<dbReference type="GO" id="GO:0044550">
    <property type="term" value="P:secondary metabolite biosynthetic process"/>
    <property type="evidence" value="ECO:0007669"/>
    <property type="project" value="UniProtKB-ARBA"/>
</dbReference>
<dbReference type="OrthoDB" id="1274115at2759"/>
<evidence type="ECO:0000256" key="1">
    <source>
        <dbReference type="ARBA" id="ARBA00006484"/>
    </source>
</evidence>
<dbReference type="EMBL" id="JXNT01000013">
    <property type="protein sequence ID" value="ODM16140.1"/>
    <property type="molecule type" value="Genomic_DNA"/>
</dbReference>
<dbReference type="PANTHER" id="PTHR43976:SF16">
    <property type="entry name" value="SHORT-CHAIN DEHYDROGENASE_REDUCTASE FAMILY PROTEIN"/>
    <property type="match status" value="1"/>
</dbReference>
<dbReference type="Proteomes" id="UP000094569">
    <property type="component" value="Unassembled WGS sequence"/>
</dbReference>
<dbReference type="STRING" id="573508.A0A1E3B598"/>
<sequence length="232" mass="25120">MDEVDHLVNDGVRLKFGSPRACGAYNEELCTSAEIDNELSDEEVKTHFDVNVFGQFRVLRAVLPSMRAQRSGVVANLGSIGGWSGVPAAGLYCASKAAIAIYTEALRGKLAEFGIQTTCIEPGYFRTNFLVGDGGNKVRAKVRIEELESVTKRTGEALKQYNQRQPGDPAKGARLIVEALTGTGLCRKRSLPSRLALGSDVVRAIGAAIERNHEGLHLWKDLVATTDCDDVQ</sequence>
<proteinExistence type="inferred from homology"/>
<keyword evidence="3" id="KW-0560">Oxidoreductase</keyword>
<dbReference type="PANTHER" id="PTHR43976">
    <property type="entry name" value="SHORT CHAIN DEHYDROGENASE"/>
    <property type="match status" value="1"/>
</dbReference>
<dbReference type="AlphaFoldDB" id="A0A1E3B598"/>
<evidence type="ECO:0000256" key="3">
    <source>
        <dbReference type="ARBA" id="ARBA00023002"/>
    </source>
</evidence>
<dbReference type="VEuPathDB" id="FungiDB:SI65_08574"/>
<organism evidence="4 5">
    <name type="scientific">Aspergillus cristatus</name>
    <name type="common">Chinese Fuzhuan brick tea-fermentation fungus</name>
    <name type="synonym">Eurotium cristatum</name>
    <dbReference type="NCBI Taxonomy" id="573508"/>
    <lineage>
        <taxon>Eukaryota</taxon>
        <taxon>Fungi</taxon>
        <taxon>Dikarya</taxon>
        <taxon>Ascomycota</taxon>
        <taxon>Pezizomycotina</taxon>
        <taxon>Eurotiomycetes</taxon>
        <taxon>Eurotiomycetidae</taxon>
        <taxon>Eurotiales</taxon>
        <taxon>Aspergillaceae</taxon>
        <taxon>Aspergillus</taxon>
        <taxon>Aspergillus subgen. Aspergillus</taxon>
    </lineage>
</organism>
<keyword evidence="2" id="KW-0521">NADP</keyword>
<dbReference type="PRINTS" id="PR00081">
    <property type="entry name" value="GDHRDH"/>
</dbReference>
<dbReference type="InterPro" id="IPR002347">
    <property type="entry name" value="SDR_fam"/>
</dbReference>
<name>A0A1E3B598_ASPCR</name>
<reference evidence="4 5" key="1">
    <citation type="journal article" date="2016" name="BMC Genomics">
        <title>Comparative genomic and transcriptomic analyses of the Fuzhuan brick tea-fermentation fungus Aspergillus cristatus.</title>
        <authorList>
            <person name="Ge Y."/>
            <person name="Wang Y."/>
            <person name="Liu Y."/>
            <person name="Tan Y."/>
            <person name="Ren X."/>
            <person name="Zhang X."/>
            <person name="Hyde K.D."/>
            <person name="Liu Y."/>
            <person name="Liu Z."/>
        </authorList>
    </citation>
    <scope>NUCLEOTIDE SEQUENCE [LARGE SCALE GENOMIC DNA]</scope>
    <source>
        <strain evidence="4 5">GZAAS20.1005</strain>
    </source>
</reference>
<evidence type="ECO:0000313" key="5">
    <source>
        <dbReference type="Proteomes" id="UP000094569"/>
    </source>
</evidence>
<dbReference type="Pfam" id="PF00106">
    <property type="entry name" value="adh_short"/>
    <property type="match status" value="1"/>
</dbReference>
<dbReference type="PROSITE" id="PS00061">
    <property type="entry name" value="ADH_SHORT"/>
    <property type="match status" value="1"/>
</dbReference>
<accession>A0A1E3B598</accession>
<dbReference type="GO" id="GO:0016491">
    <property type="term" value="F:oxidoreductase activity"/>
    <property type="evidence" value="ECO:0007669"/>
    <property type="project" value="UniProtKB-KW"/>
</dbReference>
<gene>
    <name evidence="4" type="ORF">SI65_08574</name>
</gene>
<evidence type="ECO:0000313" key="4">
    <source>
        <dbReference type="EMBL" id="ODM16140.1"/>
    </source>
</evidence>
<protein>
    <submittedName>
        <fullName evidence="4">Uncharacterized protein</fullName>
    </submittedName>
</protein>
<dbReference type="InterPro" id="IPR051911">
    <property type="entry name" value="SDR_oxidoreductase"/>
</dbReference>
<evidence type="ECO:0000256" key="2">
    <source>
        <dbReference type="ARBA" id="ARBA00022857"/>
    </source>
</evidence>
<comment type="similarity">
    <text evidence="1">Belongs to the short-chain dehydrogenases/reductases (SDR) family.</text>
</comment>
<dbReference type="InterPro" id="IPR020904">
    <property type="entry name" value="Sc_DH/Rdtase_CS"/>
</dbReference>
<dbReference type="SUPFAM" id="SSF51735">
    <property type="entry name" value="NAD(P)-binding Rossmann-fold domains"/>
    <property type="match status" value="1"/>
</dbReference>
<comment type="caution">
    <text evidence="4">The sequence shown here is derived from an EMBL/GenBank/DDBJ whole genome shotgun (WGS) entry which is preliminary data.</text>
</comment>
<dbReference type="Gene3D" id="3.40.50.720">
    <property type="entry name" value="NAD(P)-binding Rossmann-like Domain"/>
    <property type="match status" value="1"/>
</dbReference>
<keyword evidence="5" id="KW-1185">Reference proteome</keyword>
<dbReference type="InterPro" id="IPR036291">
    <property type="entry name" value="NAD(P)-bd_dom_sf"/>
</dbReference>